<dbReference type="AlphaFoldDB" id="A0A1M3T0F9"/>
<evidence type="ECO:0000313" key="2">
    <source>
        <dbReference type="EMBL" id="OJZ80215.1"/>
    </source>
</evidence>
<dbReference type="VEuPathDB" id="FungiDB:ASPFODRAFT_53702"/>
<protein>
    <submittedName>
        <fullName evidence="2">Uncharacterized protein</fullName>
    </submittedName>
</protein>
<proteinExistence type="predicted"/>
<sequence>MPVTEAMSECVYGSPCDESDFLTLFTESTPLENPTPSVSWIEAELAEMEAKDQHDPQHYEFVSNDPSLRDRQMTEPSPEYVSCLSQDFARQRPSRTTKTSNSKTPYINFITEAAHLAASLREARNARNLLRRRGKQSTEVYQQLTRRIEGLSALLQPSWRRGEKKRRGR</sequence>
<reference evidence="3" key="1">
    <citation type="journal article" date="2017" name="Genome Biol.">
        <title>Comparative genomics reveals high biological diversity and specific adaptations in the industrially and medically important fungal genus Aspergillus.</title>
        <authorList>
            <person name="de Vries R.P."/>
            <person name="Riley R."/>
            <person name="Wiebenga A."/>
            <person name="Aguilar-Osorio G."/>
            <person name="Amillis S."/>
            <person name="Uchima C.A."/>
            <person name="Anderluh G."/>
            <person name="Asadollahi M."/>
            <person name="Askin M."/>
            <person name="Barry K."/>
            <person name="Battaglia E."/>
            <person name="Bayram O."/>
            <person name="Benocci T."/>
            <person name="Braus-Stromeyer S.A."/>
            <person name="Caldana C."/>
            <person name="Canovas D."/>
            <person name="Cerqueira G.C."/>
            <person name="Chen F."/>
            <person name="Chen W."/>
            <person name="Choi C."/>
            <person name="Clum A."/>
            <person name="Dos Santos R.A."/>
            <person name="Damasio A.R."/>
            <person name="Diallinas G."/>
            <person name="Emri T."/>
            <person name="Fekete E."/>
            <person name="Flipphi M."/>
            <person name="Freyberg S."/>
            <person name="Gallo A."/>
            <person name="Gournas C."/>
            <person name="Habgood R."/>
            <person name="Hainaut M."/>
            <person name="Harispe M.L."/>
            <person name="Henrissat B."/>
            <person name="Hilden K.S."/>
            <person name="Hope R."/>
            <person name="Hossain A."/>
            <person name="Karabika E."/>
            <person name="Karaffa L."/>
            <person name="Karanyi Z."/>
            <person name="Krasevec N."/>
            <person name="Kuo A."/>
            <person name="Kusch H."/>
            <person name="LaButti K."/>
            <person name="Lagendijk E.L."/>
            <person name="Lapidus A."/>
            <person name="Levasseur A."/>
            <person name="Lindquist E."/>
            <person name="Lipzen A."/>
            <person name="Logrieco A.F."/>
            <person name="MacCabe A."/>
            <person name="Maekelae M.R."/>
            <person name="Malavazi I."/>
            <person name="Melin P."/>
            <person name="Meyer V."/>
            <person name="Mielnichuk N."/>
            <person name="Miskei M."/>
            <person name="Molnar A.P."/>
            <person name="Mule G."/>
            <person name="Ngan C.Y."/>
            <person name="Orejas M."/>
            <person name="Orosz E."/>
            <person name="Ouedraogo J.P."/>
            <person name="Overkamp K.M."/>
            <person name="Park H.-S."/>
            <person name="Perrone G."/>
            <person name="Piumi F."/>
            <person name="Punt P.J."/>
            <person name="Ram A.F."/>
            <person name="Ramon A."/>
            <person name="Rauscher S."/>
            <person name="Record E."/>
            <person name="Riano-Pachon D.M."/>
            <person name="Robert V."/>
            <person name="Roehrig J."/>
            <person name="Ruller R."/>
            <person name="Salamov A."/>
            <person name="Salih N.S."/>
            <person name="Samson R.A."/>
            <person name="Sandor E."/>
            <person name="Sanguinetti M."/>
            <person name="Schuetze T."/>
            <person name="Sepcic K."/>
            <person name="Shelest E."/>
            <person name="Sherlock G."/>
            <person name="Sophianopoulou V."/>
            <person name="Squina F.M."/>
            <person name="Sun H."/>
            <person name="Susca A."/>
            <person name="Todd R.B."/>
            <person name="Tsang A."/>
            <person name="Unkles S.E."/>
            <person name="van de Wiele N."/>
            <person name="van Rossen-Uffink D."/>
            <person name="Oliveira J.V."/>
            <person name="Vesth T.C."/>
            <person name="Visser J."/>
            <person name="Yu J.-H."/>
            <person name="Zhou M."/>
            <person name="Andersen M.R."/>
            <person name="Archer D.B."/>
            <person name="Baker S.E."/>
            <person name="Benoit I."/>
            <person name="Brakhage A.A."/>
            <person name="Braus G.H."/>
            <person name="Fischer R."/>
            <person name="Frisvad J.C."/>
            <person name="Goldman G.H."/>
            <person name="Houbraken J."/>
            <person name="Oakley B."/>
            <person name="Pocsi I."/>
            <person name="Scazzocchio C."/>
            <person name="Seiboth B."/>
            <person name="vanKuyk P.A."/>
            <person name="Wortman J."/>
            <person name="Dyer P.S."/>
            <person name="Grigoriev I.V."/>
        </authorList>
    </citation>
    <scope>NUCLEOTIDE SEQUENCE [LARGE SCALE GENOMIC DNA]</scope>
    <source>
        <strain evidence="3">CBS 106.47</strain>
    </source>
</reference>
<evidence type="ECO:0000313" key="3">
    <source>
        <dbReference type="Proteomes" id="UP000184063"/>
    </source>
</evidence>
<gene>
    <name evidence="2" type="ORF">ASPFODRAFT_53702</name>
</gene>
<evidence type="ECO:0000256" key="1">
    <source>
        <dbReference type="SAM" id="MobiDB-lite"/>
    </source>
</evidence>
<dbReference type="Proteomes" id="UP000184063">
    <property type="component" value="Unassembled WGS sequence"/>
</dbReference>
<organism evidence="2 3">
    <name type="scientific">Aspergillus luchuensis (strain CBS 106.47)</name>
    <dbReference type="NCBI Taxonomy" id="1137211"/>
    <lineage>
        <taxon>Eukaryota</taxon>
        <taxon>Fungi</taxon>
        <taxon>Dikarya</taxon>
        <taxon>Ascomycota</taxon>
        <taxon>Pezizomycotina</taxon>
        <taxon>Eurotiomycetes</taxon>
        <taxon>Eurotiomycetidae</taxon>
        <taxon>Eurotiales</taxon>
        <taxon>Aspergillaceae</taxon>
        <taxon>Aspergillus</taxon>
        <taxon>Aspergillus subgen. Circumdati</taxon>
    </lineage>
</organism>
<dbReference type="EMBL" id="KV878258">
    <property type="protein sequence ID" value="OJZ80215.1"/>
    <property type="molecule type" value="Genomic_DNA"/>
</dbReference>
<feature type="compositionally biased region" description="Basic and acidic residues" evidence="1">
    <location>
        <begin position="49"/>
        <end position="58"/>
    </location>
</feature>
<accession>A0A1M3T0F9</accession>
<name>A0A1M3T0F9_ASPLC</name>
<feature type="region of interest" description="Disordered" evidence="1">
    <location>
        <begin position="49"/>
        <end position="102"/>
    </location>
</feature>